<dbReference type="InterPro" id="IPR032026">
    <property type="entry name" value="Ad_Cy_reg"/>
</dbReference>
<accession>A0ABU0M2U7</accession>
<sequence>MTLLSPADFAERAGCTEAQLSALRGLGILGGDGSGHDAGDVNRVRLALSLEAAGIALPDLAEAIRAGLLSLDFTGQLMFEPVALTGIASENGIAGLGLPVDVVRRMRSAMGLSELEPGAPLREDDRELLQLIAAARAAGLSDDSLARVLRVFGQSARRTVEAMRDLFRSQVEEPMLAAGAGSGAMLASTAALRLQLQRLGFRALHLLQRRMLEDAVFDNVATRIQEALPARPAGVGATSAGFTVVFADLTGYTMLTHRVGDAEAAEQAATFEAIGYETALIAGGRFIKSLGDGILLQFGDAATALDTSFRLRDHATILALPPLRIGLATGSVVPRDGDIFGRTVNLAARAAAEAAADEVLACDATVEQMPAVRRPSYRFTAREPSTLKGFPAPTTLYAVSRA</sequence>
<dbReference type="PROSITE" id="PS50125">
    <property type="entry name" value="GUANYLATE_CYCLASE_2"/>
    <property type="match status" value="1"/>
</dbReference>
<evidence type="ECO:0000313" key="3">
    <source>
        <dbReference type="Proteomes" id="UP001223743"/>
    </source>
</evidence>
<dbReference type="CDD" id="cd07302">
    <property type="entry name" value="CHD"/>
    <property type="match status" value="1"/>
</dbReference>
<evidence type="ECO:0000259" key="1">
    <source>
        <dbReference type="PROSITE" id="PS50125"/>
    </source>
</evidence>
<proteinExistence type="predicted"/>
<dbReference type="EC" id="4.6.1.1" evidence="2"/>
<dbReference type="SUPFAM" id="SSF55073">
    <property type="entry name" value="Nucleotide cyclase"/>
    <property type="match status" value="1"/>
</dbReference>
<keyword evidence="2" id="KW-0456">Lyase</keyword>
<comment type="caution">
    <text evidence="2">The sequence shown here is derived from an EMBL/GenBank/DDBJ whole genome shotgun (WGS) entry which is preliminary data.</text>
</comment>
<dbReference type="RefSeq" id="WP_266281172.1">
    <property type="nucleotide sequence ID" value="NZ_JAPKNF010000001.1"/>
</dbReference>
<dbReference type="Gene3D" id="3.30.70.1230">
    <property type="entry name" value="Nucleotide cyclase"/>
    <property type="match status" value="1"/>
</dbReference>
<dbReference type="EMBL" id="JAUSWJ010000001">
    <property type="protein sequence ID" value="MDQ0515291.1"/>
    <property type="molecule type" value="Genomic_DNA"/>
</dbReference>
<dbReference type="InterPro" id="IPR001054">
    <property type="entry name" value="A/G_cyclase"/>
</dbReference>
<protein>
    <submittedName>
        <fullName evidence="2">Adenylate cyclase</fullName>
        <ecNumber evidence="2">4.6.1.1</ecNumber>
    </submittedName>
</protein>
<dbReference type="Pfam" id="PF16701">
    <property type="entry name" value="Ad_Cy_reg"/>
    <property type="match status" value="1"/>
</dbReference>
<dbReference type="InterPro" id="IPR029787">
    <property type="entry name" value="Nucleotide_cyclase"/>
</dbReference>
<feature type="domain" description="Guanylate cyclase" evidence="1">
    <location>
        <begin position="243"/>
        <end position="351"/>
    </location>
</feature>
<reference evidence="2 3" key="1">
    <citation type="submission" date="2023-07" db="EMBL/GenBank/DDBJ databases">
        <title>Genomic Encyclopedia of Type Strains, Phase IV (KMG-IV): sequencing the most valuable type-strain genomes for metagenomic binning, comparative biology and taxonomic classification.</title>
        <authorList>
            <person name="Goeker M."/>
        </authorList>
    </citation>
    <scope>NUCLEOTIDE SEQUENCE [LARGE SCALE GENOMIC DNA]</scope>
    <source>
        <strain evidence="2 3">B1-1</strain>
    </source>
</reference>
<evidence type="ECO:0000313" key="2">
    <source>
        <dbReference type="EMBL" id="MDQ0515291.1"/>
    </source>
</evidence>
<gene>
    <name evidence="2" type="ORF">QO015_000904</name>
</gene>
<organism evidence="2 3">
    <name type="scientific">Kaistia geumhonensis</name>
    <dbReference type="NCBI Taxonomy" id="410839"/>
    <lineage>
        <taxon>Bacteria</taxon>
        <taxon>Pseudomonadati</taxon>
        <taxon>Pseudomonadota</taxon>
        <taxon>Alphaproteobacteria</taxon>
        <taxon>Hyphomicrobiales</taxon>
        <taxon>Kaistiaceae</taxon>
        <taxon>Kaistia</taxon>
    </lineage>
</organism>
<dbReference type="Proteomes" id="UP001223743">
    <property type="component" value="Unassembled WGS sequence"/>
</dbReference>
<keyword evidence="3" id="KW-1185">Reference proteome</keyword>
<dbReference type="Pfam" id="PF00211">
    <property type="entry name" value="Guanylate_cyc"/>
    <property type="match status" value="1"/>
</dbReference>
<name>A0ABU0M2U7_9HYPH</name>
<dbReference type="GO" id="GO:0004016">
    <property type="term" value="F:adenylate cyclase activity"/>
    <property type="evidence" value="ECO:0007669"/>
    <property type="project" value="UniProtKB-EC"/>
</dbReference>